<comment type="function">
    <text evidence="14">DNA repair enzyme that has both DNA N-glycosylase activity and AP-lyase activity. The DNA N-glycosylase activity releases various damaged pyrimidines from DNA by cleaving the N-glycosidic bond, leaving an AP (apurinic/apyrimidinic) site. The AP-lyase activity cleaves the phosphodiester bond 3' to the AP site by a beta-elimination, leaving a 3'-terminal unsaturated sugar and a product with a terminal 5'-phosphate.</text>
</comment>
<evidence type="ECO:0000256" key="1">
    <source>
        <dbReference type="ARBA" id="ARBA00001936"/>
    </source>
</evidence>
<evidence type="ECO:0000256" key="3">
    <source>
        <dbReference type="ARBA" id="ARBA00008343"/>
    </source>
</evidence>
<evidence type="ECO:0000256" key="12">
    <source>
        <dbReference type="ARBA" id="ARBA00023239"/>
    </source>
</evidence>
<keyword evidence="4 14" id="KW-0004">4Fe-4S</keyword>
<feature type="binding site" evidence="16">
    <location>
        <position position="478"/>
    </location>
    <ligand>
        <name>Mg(2+)</name>
        <dbReference type="ChEBI" id="CHEBI:18420"/>
        <label>1</label>
    </ligand>
</feature>
<dbReference type="Gene3D" id="1.10.340.30">
    <property type="entry name" value="Hypothetical protein, domain 2"/>
    <property type="match status" value="1"/>
</dbReference>
<keyword evidence="12 14" id="KW-0456">Lyase</keyword>
<keyword evidence="11 14" id="KW-0234">DNA repair</keyword>
<dbReference type="GO" id="GO:0046872">
    <property type="term" value="F:metal ion binding"/>
    <property type="evidence" value="ECO:0007669"/>
    <property type="project" value="UniProtKB-KW"/>
</dbReference>
<accession>A0A484HHX5</accession>
<evidence type="ECO:0000256" key="14">
    <source>
        <dbReference type="HAMAP-Rule" id="MF_00942"/>
    </source>
</evidence>
<dbReference type="InterPro" id="IPR023170">
    <property type="entry name" value="HhH_base_excis_C"/>
</dbReference>
<dbReference type="NCBIfam" id="TIGR00633">
    <property type="entry name" value="xth"/>
    <property type="match status" value="1"/>
</dbReference>
<name>A0A484HHX5_9BACT</name>
<dbReference type="EMBL" id="CAACVI010000015">
    <property type="protein sequence ID" value="VEN74014.1"/>
    <property type="molecule type" value="Genomic_DNA"/>
</dbReference>
<dbReference type="NCBIfam" id="TIGR00195">
    <property type="entry name" value="exoDNase_III"/>
    <property type="match status" value="1"/>
</dbReference>
<evidence type="ECO:0000256" key="2">
    <source>
        <dbReference type="ARBA" id="ARBA00007092"/>
    </source>
</evidence>
<dbReference type="EC" id="4.2.99.18" evidence="14"/>
<dbReference type="InterPro" id="IPR011257">
    <property type="entry name" value="DNA_glycosylase"/>
</dbReference>
<dbReference type="InterPro" id="IPR020848">
    <property type="entry name" value="AP_endonuclease_F1_CS"/>
</dbReference>
<dbReference type="PANTHER" id="PTHR43286">
    <property type="entry name" value="ENDONUCLEASE III-LIKE PROTEIN 1"/>
    <property type="match status" value="1"/>
</dbReference>
<feature type="binding site" evidence="16">
    <location>
        <position position="382"/>
    </location>
    <ligand>
        <name>Mg(2+)</name>
        <dbReference type="ChEBI" id="CHEBI:18420"/>
        <label>1</label>
    </ligand>
</feature>
<organism evidence="19">
    <name type="scientific">uncultured Desulfobacteraceae bacterium</name>
    <dbReference type="NCBI Taxonomy" id="218296"/>
    <lineage>
        <taxon>Bacteria</taxon>
        <taxon>Pseudomonadati</taxon>
        <taxon>Thermodesulfobacteriota</taxon>
        <taxon>Desulfobacteria</taxon>
        <taxon>Desulfobacterales</taxon>
        <taxon>Desulfobacteraceae</taxon>
        <taxon>environmental samples</taxon>
    </lineage>
</organism>
<dbReference type="InterPro" id="IPR005759">
    <property type="entry name" value="Nth"/>
</dbReference>
<evidence type="ECO:0000256" key="16">
    <source>
        <dbReference type="PIRSR" id="PIRSR604808-2"/>
    </source>
</evidence>
<dbReference type="Gene3D" id="1.10.1670.10">
    <property type="entry name" value="Helix-hairpin-Helix base-excision DNA repair enzymes (C-terminal)"/>
    <property type="match status" value="1"/>
</dbReference>
<dbReference type="GO" id="GO:0051539">
    <property type="term" value="F:4 iron, 4 sulfur cluster binding"/>
    <property type="evidence" value="ECO:0007669"/>
    <property type="project" value="UniProtKB-UniRule"/>
</dbReference>
<feature type="active site" description="Proton acceptor" evidence="15">
    <location>
        <position position="479"/>
    </location>
</feature>
<comment type="cofactor">
    <cofactor evidence="1">
        <name>Mn(2+)</name>
        <dbReference type="ChEBI" id="CHEBI:29035"/>
    </cofactor>
</comment>
<evidence type="ECO:0000256" key="15">
    <source>
        <dbReference type="PIRSR" id="PIRSR604808-1"/>
    </source>
</evidence>
<evidence type="ECO:0000256" key="17">
    <source>
        <dbReference type="PIRSR" id="PIRSR604808-3"/>
    </source>
</evidence>
<dbReference type="InterPro" id="IPR000445">
    <property type="entry name" value="HhH_motif"/>
</dbReference>
<reference evidence="19" key="1">
    <citation type="submission" date="2019-01" db="EMBL/GenBank/DDBJ databases">
        <authorList>
            <consortium name="Genoscope - CEA"/>
            <person name="William W."/>
        </authorList>
    </citation>
    <scope>NUCLEOTIDE SEQUENCE</scope>
    <source>
        <strain evidence="19">CR-1</strain>
    </source>
</reference>
<dbReference type="AlphaFoldDB" id="A0A484HHX5"/>
<comment type="similarity">
    <text evidence="3 14">Belongs to the Nth/MutY family.</text>
</comment>
<dbReference type="SUPFAM" id="SSF48150">
    <property type="entry name" value="DNA-glycosylase"/>
    <property type="match status" value="1"/>
</dbReference>
<dbReference type="HAMAP" id="MF_00942">
    <property type="entry name" value="Nth"/>
    <property type="match status" value="1"/>
</dbReference>
<dbReference type="GO" id="GO:0000703">
    <property type="term" value="F:oxidized pyrimidine nucleobase lesion DNA N-glycosylase activity"/>
    <property type="evidence" value="ECO:0007669"/>
    <property type="project" value="TreeGrafter"/>
</dbReference>
<keyword evidence="16" id="KW-0464">Manganese</keyword>
<feature type="binding site" evidence="16">
    <location>
        <position position="242"/>
    </location>
    <ligand>
        <name>Mg(2+)</name>
        <dbReference type="ChEBI" id="CHEBI:18420"/>
        <label>1</label>
    </ligand>
</feature>
<feature type="binding site" evidence="14">
    <location>
        <position position="202"/>
    </location>
    <ligand>
        <name>[4Fe-4S] cluster</name>
        <dbReference type="ChEBI" id="CHEBI:49883"/>
    </ligand>
</feature>
<keyword evidence="8 16" id="KW-0460">Magnesium</keyword>
<dbReference type="PROSITE" id="PS51435">
    <property type="entry name" value="AP_NUCLEASE_F1_4"/>
    <property type="match status" value="1"/>
</dbReference>
<dbReference type="PANTHER" id="PTHR43286:SF1">
    <property type="entry name" value="ENDONUCLEASE III-LIKE PROTEIN 1"/>
    <property type="match status" value="1"/>
</dbReference>
<dbReference type="FunFam" id="3.60.10.10:FF:000026">
    <property type="entry name" value="Exodeoxyribonuclease III"/>
    <property type="match status" value="1"/>
</dbReference>
<dbReference type="InterPro" id="IPR036691">
    <property type="entry name" value="Endo/exonu/phosph_ase_sf"/>
</dbReference>
<comment type="cofactor">
    <cofactor evidence="16">
        <name>Mg(2+)</name>
        <dbReference type="ChEBI" id="CHEBI:18420"/>
    </cofactor>
    <cofactor evidence="16">
        <name>Mn(2+)</name>
        <dbReference type="ChEBI" id="CHEBI:29035"/>
    </cofactor>
    <text evidence="16">Probably binds two magnesium or manganese ions per subunit.</text>
</comment>
<evidence type="ECO:0000256" key="8">
    <source>
        <dbReference type="ARBA" id="ARBA00022842"/>
    </source>
</evidence>
<dbReference type="GO" id="GO:0006285">
    <property type="term" value="P:base-excision repair, AP site formation"/>
    <property type="evidence" value="ECO:0007669"/>
    <property type="project" value="TreeGrafter"/>
</dbReference>
<evidence type="ECO:0000256" key="9">
    <source>
        <dbReference type="ARBA" id="ARBA00023004"/>
    </source>
</evidence>
<keyword evidence="7 14" id="KW-0378">Hydrolase</keyword>
<evidence type="ECO:0000256" key="6">
    <source>
        <dbReference type="ARBA" id="ARBA00022763"/>
    </source>
</evidence>
<comment type="catalytic activity">
    <reaction evidence="14">
        <text>2'-deoxyribonucleotide-(2'-deoxyribose 5'-phosphate)-2'-deoxyribonucleotide-DNA = a 3'-end 2'-deoxyribonucleotide-(2,3-dehydro-2,3-deoxyribose 5'-phosphate)-DNA + a 5'-end 5'-phospho-2'-deoxyribonucleoside-DNA + H(+)</text>
        <dbReference type="Rhea" id="RHEA:66592"/>
        <dbReference type="Rhea" id="RHEA-COMP:13180"/>
        <dbReference type="Rhea" id="RHEA-COMP:16897"/>
        <dbReference type="Rhea" id="RHEA-COMP:17067"/>
        <dbReference type="ChEBI" id="CHEBI:15378"/>
        <dbReference type="ChEBI" id="CHEBI:136412"/>
        <dbReference type="ChEBI" id="CHEBI:157695"/>
        <dbReference type="ChEBI" id="CHEBI:167181"/>
        <dbReference type="EC" id="4.2.99.18"/>
    </reaction>
</comment>
<feature type="binding site" evidence="14">
    <location>
        <position position="209"/>
    </location>
    <ligand>
        <name>[4Fe-4S] cluster</name>
        <dbReference type="ChEBI" id="CHEBI:49883"/>
    </ligand>
</feature>
<dbReference type="PROSITE" id="PS00727">
    <property type="entry name" value="AP_NUCLEASE_F1_2"/>
    <property type="match status" value="1"/>
</dbReference>
<comment type="cofactor">
    <cofactor evidence="14">
        <name>[4Fe-4S] cluster</name>
        <dbReference type="ChEBI" id="CHEBI:49883"/>
    </cofactor>
    <text evidence="14">Binds 1 [4Fe-4S] cluster.</text>
</comment>
<dbReference type="InterPro" id="IPR005135">
    <property type="entry name" value="Endo/exonuclease/phosphatase"/>
</dbReference>
<dbReference type="InterPro" id="IPR003265">
    <property type="entry name" value="HhH-GPD_domain"/>
</dbReference>
<evidence type="ECO:0000256" key="11">
    <source>
        <dbReference type="ARBA" id="ARBA00023204"/>
    </source>
</evidence>
<keyword evidence="13 14" id="KW-0326">Glycosidase</keyword>
<dbReference type="SUPFAM" id="SSF56219">
    <property type="entry name" value="DNase I-like"/>
    <property type="match status" value="1"/>
</dbReference>
<feature type="site" description="Interaction with DNA substrate" evidence="17">
    <location>
        <position position="479"/>
    </location>
</feature>
<dbReference type="PROSITE" id="PS00726">
    <property type="entry name" value="AP_NUCLEASE_F1_1"/>
    <property type="match status" value="1"/>
</dbReference>
<feature type="binding site" evidence="16">
    <location>
        <position position="384"/>
    </location>
    <ligand>
        <name>Mg(2+)</name>
        <dbReference type="ChEBI" id="CHEBI:18420"/>
        <label>1</label>
    </ligand>
</feature>
<keyword evidence="9 14" id="KW-0408">Iron</keyword>
<dbReference type="GO" id="GO:0003677">
    <property type="term" value="F:DNA binding"/>
    <property type="evidence" value="ECO:0007669"/>
    <property type="project" value="UniProtKB-UniRule"/>
</dbReference>
<dbReference type="CDD" id="cd00056">
    <property type="entry name" value="ENDO3c"/>
    <property type="match status" value="1"/>
</dbReference>
<dbReference type="GO" id="GO:0140078">
    <property type="term" value="F:class I DNA-(apurinic or apyrimidinic site) endonuclease activity"/>
    <property type="evidence" value="ECO:0007669"/>
    <property type="project" value="UniProtKB-EC"/>
</dbReference>
<dbReference type="InterPro" id="IPR004035">
    <property type="entry name" value="Endouclease-III_FeS-bd_BS"/>
</dbReference>
<evidence type="ECO:0000256" key="5">
    <source>
        <dbReference type="ARBA" id="ARBA00022723"/>
    </source>
</evidence>
<feature type="binding site" evidence="14">
    <location>
        <position position="218"/>
    </location>
    <ligand>
        <name>[4Fe-4S] cluster</name>
        <dbReference type="ChEBI" id="CHEBI:49883"/>
    </ligand>
</feature>
<feature type="binding site" evidence="14">
    <location>
        <position position="212"/>
    </location>
    <ligand>
        <name>[4Fe-4S] cluster</name>
        <dbReference type="ChEBI" id="CHEBI:49883"/>
    </ligand>
</feature>
<feature type="binding site" evidence="16">
    <location>
        <position position="270"/>
    </location>
    <ligand>
        <name>Mg(2+)</name>
        <dbReference type="ChEBI" id="CHEBI:18420"/>
        <label>1</label>
    </ligand>
</feature>
<feature type="binding site" evidence="16">
    <location>
        <position position="479"/>
    </location>
    <ligand>
        <name>Mg(2+)</name>
        <dbReference type="ChEBI" id="CHEBI:18420"/>
        <label>1</label>
    </ligand>
</feature>
<gene>
    <name evidence="19" type="primary">xth</name>
    <name evidence="14" type="synonym">nth</name>
    <name evidence="19" type="ORF">EPICR_220001</name>
</gene>
<evidence type="ECO:0000256" key="4">
    <source>
        <dbReference type="ARBA" id="ARBA00022485"/>
    </source>
</evidence>
<dbReference type="Pfam" id="PF00633">
    <property type="entry name" value="HHH"/>
    <property type="match status" value="1"/>
</dbReference>
<evidence type="ECO:0000256" key="10">
    <source>
        <dbReference type="ARBA" id="ARBA00023014"/>
    </source>
</evidence>
<dbReference type="Gene3D" id="3.60.10.10">
    <property type="entry name" value="Endonuclease/exonuclease/phosphatase"/>
    <property type="match status" value="1"/>
</dbReference>
<evidence type="ECO:0000259" key="18">
    <source>
        <dbReference type="SMART" id="SM00478"/>
    </source>
</evidence>
<feature type="active site" description="Proton donor/acceptor" evidence="15">
    <location>
        <position position="382"/>
    </location>
</feature>
<keyword evidence="5 14" id="KW-0479">Metal-binding</keyword>
<dbReference type="SMART" id="SM00478">
    <property type="entry name" value="ENDO3c"/>
    <property type="match status" value="1"/>
</dbReference>
<dbReference type="FunFam" id="1.10.340.30:FF:000001">
    <property type="entry name" value="Endonuclease III"/>
    <property type="match status" value="1"/>
</dbReference>
<keyword evidence="14" id="KW-0238">DNA-binding</keyword>
<dbReference type="GO" id="GO:0006289">
    <property type="term" value="P:nucleotide-excision repair"/>
    <property type="evidence" value="ECO:0007669"/>
    <property type="project" value="TreeGrafter"/>
</dbReference>
<feature type="site" description="Transition state stabilizer" evidence="17">
    <location>
        <position position="384"/>
    </location>
</feature>
<protein>
    <recommendedName>
        <fullName evidence="14">Endonuclease III</fullName>
        <ecNumber evidence="14">4.2.99.18</ecNumber>
    </recommendedName>
    <alternativeName>
        <fullName evidence="14">DNA-(apurinic or apyrimidinic site) lyase</fullName>
    </alternativeName>
</protein>
<evidence type="ECO:0000256" key="7">
    <source>
        <dbReference type="ARBA" id="ARBA00022801"/>
    </source>
</evidence>
<keyword evidence="6 14" id="KW-0227">DNA damage</keyword>
<proteinExistence type="inferred from homology"/>
<dbReference type="PROSITE" id="PS00764">
    <property type="entry name" value="ENDONUCLEASE_III_1"/>
    <property type="match status" value="1"/>
</dbReference>
<sequence length="487" mass="54553">MQTSGGKLRPDAITDIFGVFKTIKAQIQDRPAPVAELVAARTKDPFKILVSTILSARTRDEVTAKASTRLFEKCPDAASLAALSEEKIKALIRPVGFYNSKARYLAALPQALEAFFGKVPDDIDSLLTLPGVGRKTANLVRSAAFQKPAICVDTHVHRIMNIWGYVKTKTPLQTEMALREKLPKELWMEVNFILVVFGQTICSPVSPKCGQCDIEPLCPKNGVKRPRKARARRGVRTLVSWNVNGIRASEKKGFCDIVKDLSPDIFAVQETKARPDQLSKALLEIEGYESHWHSAEKKGYSGVAVYCKDRPLDVLHGMGEERFDSEGRVLTLEFDDFYLSNVYFPNAGHGLKRLSYKLDFNQALQDFAASLAKKKSVVVCGDFNVAHKAIDLANPDSNVKNPGYTPEERAWMDGFTQAGFVDTFRKFNPDPENYTWWSYRFNARARNIGWRIDYFFVDPQSDARVTGASILKDIQGSDHCPVTLDFK</sequence>
<evidence type="ECO:0000256" key="13">
    <source>
        <dbReference type="ARBA" id="ARBA00023295"/>
    </source>
</evidence>
<keyword evidence="10 14" id="KW-0411">Iron-sulfur</keyword>
<dbReference type="Pfam" id="PF03372">
    <property type="entry name" value="Exo_endo_phos"/>
    <property type="match status" value="1"/>
</dbReference>
<feature type="active site" evidence="15">
    <location>
        <position position="343"/>
    </location>
</feature>
<comment type="similarity">
    <text evidence="2">Belongs to the DNA repair enzymes AP/ExoA family.</text>
</comment>
<dbReference type="InterPro" id="IPR020847">
    <property type="entry name" value="AP_endonuclease_F1_BS"/>
</dbReference>
<dbReference type="InterPro" id="IPR004808">
    <property type="entry name" value="AP_endonuc_1"/>
</dbReference>
<feature type="domain" description="HhH-GPD" evidence="18">
    <location>
        <begin position="54"/>
        <end position="200"/>
    </location>
</feature>
<dbReference type="Pfam" id="PF00730">
    <property type="entry name" value="HhH-GPD"/>
    <property type="match status" value="1"/>
</dbReference>
<evidence type="ECO:0000313" key="19">
    <source>
        <dbReference type="EMBL" id="VEN74014.1"/>
    </source>
</evidence>
<feature type="site" description="Important for catalytic activity" evidence="17">
    <location>
        <position position="453"/>
    </location>
</feature>